<dbReference type="EC" id="2.1.1.72" evidence="2"/>
<dbReference type="InterPro" id="IPR051537">
    <property type="entry name" value="DNA_Adenine_Mtase"/>
</dbReference>
<comment type="similarity">
    <text evidence="1">Belongs to the N(4)/N(6)-methyltransferase family.</text>
</comment>
<dbReference type="Proteomes" id="UP000190816">
    <property type="component" value="Unassembled WGS sequence"/>
</dbReference>
<dbReference type="GO" id="GO:0009007">
    <property type="term" value="F:site-specific DNA-methyltransferase (adenine-specific) activity"/>
    <property type="evidence" value="ECO:0007669"/>
    <property type="project" value="UniProtKB-EC"/>
</dbReference>
<evidence type="ECO:0000256" key="7">
    <source>
        <dbReference type="ARBA" id="ARBA00047942"/>
    </source>
</evidence>
<evidence type="ECO:0000256" key="1">
    <source>
        <dbReference type="ARBA" id="ARBA00006594"/>
    </source>
</evidence>
<evidence type="ECO:0000256" key="4">
    <source>
        <dbReference type="ARBA" id="ARBA00022679"/>
    </source>
</evidence>
<evidence type="ECO:0000313" key="10">
    <source>
        <dbReference type="Proteomes" id="UP000190816"/>
    </source>
</evidence>
<sequence>MLTQTYKPQKFNKLFLNKFDSYGYDFAQCFDDFLTITICCFARGTEEPLYLETIKKYKKSDLSDFAEMFGRMWVEYLLNIENKTWSDPLGELYEEITSKHKSQRLGQFFTPIDICNLMARITMNKDEFGEFINDPCSGSGRMLLASESVSKGNYCIGADIDPICAKMSALNLALHGIKGEIWHGDSLANKYYKVYIINHDYWKTKAPSIFTKFV</sequence>
<evidence type="ECO:0000256" key="6">
    <source>
        <dbReference type="ARBA" id="ARBA00022747"/>
    </source>
</evidence>
<evidence type="ECO:0000256" key="5">
    <source>
        <dbReference type="ARBA" id="ARBA00022691"/>
    </source>
</evidence>
<proteinExistence type="inferred from homology"/>
<dbReference type="GO" id="GO:0003677">
    <property type="term" value="F:DNA binding"/>
    <property type="evidence" value="ECO:0007669"/>
    <property type="project" value="InterPro"/>
</dbReference>
<keyword evidence="6" id="KW-0680">Restriction system</keyword>
<dbReference type="RefSeq" id="WP_157891373.1">
    <property type="nucleotide sequence ID" value="NZ_CP016377.1"/>
</dbReference>
<dbReference type="KEGG" id="ego:BBD34_05025"/>
<dbReference type="PANTHER" id="PTHR42933">
    <property type="entry name" value="SLR6095 PROTEIN"/>
    <property type="match status" value="1"/>
</dbReference>
<accession>A0AAJ3TN15</accession>
<evidence type="ECO:0000256" key="2">
    <source>
        <dbReference type="ARBA" id="ARBA00011900"/>
    </source>
</evidence>
<dbReference type="GO" id="GO:0032259">
    <property type="term" value="P:methylation"/>
    <property type="evidence" value="ECO:0007669"/>
    <property type="project" value="UniProtKB-KW"/>
</dbReference>
<dbReference type="EMBL" id="MAIC01000016">
    <property type="protein sequence ID" value="OPB73600.1"/>
    <property type="molecule type" value="Genomic_DNA"/>
</dbReference>
<dbReference type="PANTHER" id="PTHR42933:SF3">
    <property type="entry name" value="TYPE I RESTRICTION ENZYME MJAVIII METHYLASE SUBUNIT"/>
    <property type="match status" value="1"/>
</dbReference>
<evidence type="ECO:0000259" key="8">
    <source>
        <dbReference type="Pfam" id="PF02384"/>
    </source>
</evidence>
<keyword evidence="5" id="KW-0949">S-adenosyl-L-methionine</keyword>
<evidence type="ECO:0000256" key="3">
    <source>
        <dbReference type="ARBA" id="ARBA00022603"/>
    </source>
</evidence>
<gene>
    <name evidence="9" type="ORF">BAY32_11195</name>
</gene>
<dbReference type="AlphaFoldDB" id="A0AAJ3TN15"/>
<name>A0AAJ3TN15_9FLAO</name>
<protein>
    <recommendedName>
        <fullName evidence="2">site-specific DNA-methyltransferase (adenine-specific)</fullName>
        <ecNumber evidence="2">2.1.1.72</ecNumber>
    </recommendedName>
</protein>
<organism evidence="9 10">
    <name type="scientific">Elizabethkingia ursingii</name>
    <dbReference type="NCBI Taxonomy" id="1756150"/>
    <lineage>
        <taxon>Bacteria</taxon>
        <taxon>Pseudomonadati</taxon>
        <taxon>Bacteroidota</taxon>
        <taxon>Flavobacteriia</taxon>
        <taxon>Flavobacteriales</taxon>
        <taxon>Weeksellaceae</taxon>
        <taxon>Elizabethkingia</taxon>
    </lineage>
</organism>
<dbReference type="Pfam" id="PF02384">
    <property type="entry name" value="N6_Mtase"/>
    <property type="match status" value="1"/>
</dbReference>
<keyword evidence="4" id="KW-0808">Transferase</keyword>
<dbReference type="Gene3D" id="3.40.50.150">
    <property type="entry name" value="Vaccinia Virus protein VP39"/>
    <property type="match status" value="1"/>
</dbReference>
<feature type="domain" description="DNA methylase adenine-specific" evidence="8">
    <location>
        <begin position="87"/>
        <end position="193"/>
    </location>
</feature>
<dbReference type="GO" id="GO:0009307">
    <property type="term" value="P:DNA restriction-modification system"/>
    <property type="evidence" value="ECO:0007669"/>
    <property type="project" value="UniProtKB-KW"/>
</dbReference>
<dbReference type="GO" id="GO:0008170">
    <property type="term" value="F:N-methyltransferase activity"/>
    <property type="evidence" value="ECO:0007669"/>
    <property type="project" value="InterPro"/>
</dbReference>
<dbReference type="InterPro" id="IPR029063">
    <property type="entry name" value="SAM-dependent_MTases_sf"/>
</dbReference>
<dbReference type="PRINTS" id="PR00507">
    <property type="entry name" value="N12N6MTFRASE"/>
</dbReference>
<dbReference type="SUPFAM" id="SSF53335">
    <property type="entry name" value="S-adenosyl-L-methionine-dependent methyltransferases"/>
    <property type="match status" value="1"/>
</dbReference>
<dbReference type="InterPro" id="IPR003356">
    <property type="entry name" value="DNA_methylase_A-5"/>
</dbReference>
<comment type="catalytic activity">
    <reaction evidence="7">
        <text>a 2'-deoxyadenosine in DNA + S-adenosyl-L-methionine = an N(6)-methyl-2'-deoxyadenosine in DNA + S-adenosyl-L-homocysteine + H(+)</text>
        <dbReference type="Rhea" id="RHEA:15197"/>
        <dbReference type="Rhea" id="RHEA-COMP:12418"/>
        <dbReference type="Rhea" id="RHEA-COMP:12419"/>
        <dbReference type="ChEBI" id="CHEBI:15378"/>
        <dbReference type="ChEBI" id="CHEBI:57856"/>
        <dbReference type="ChEBI" id="CHEBI:59789"/>
        <dbReference type="ChEBI" id="CHEBI:90615"/>
        <dbReference type="ChEBI" id="CHEBI:90616"/>
        <dbReference type="EC" id="2.1.1.72"/>
    </reaction>
</comment>
<reference evidence="9 10" key="1">
    <citation type="submission" date="2016-06" db="EMBL/GenBank/DDBJ databases">
        <authorList>
            <person name="Nicholson A.C."/>
        </authorList>
    </citation>
    <scope>NUCLEOTIDE SEQUENCE [LARGE SCALE GENOMIC DNA]</scope>
    <source>
        <strain evidence="9 10">G4123</strain>
    </source>
</reference>
<comment type="caution">
    <text evidence="9">The sequence shown here is derived from an EMBL/GenBank/DDBJ whole genome shotgun (WGS) entry which is preliminary data.</text>
</comment>
<keyword evidence="3" id="KW-0489">Methyltransferase</keyword>
<evidence type="ECO:0000313" key="9">
    <source>
        <dbReference type="EMBL" id="OPB73600.1"/>
    </source>
</evidence>